<name>A0A811LMR1_9BILA</name>
<dbReference type="OrthoDB" id="5775605at2759"/>
<evidence type="ECO:0000313" key="4">
    <source>
        <dbReference type="EMBL" id="CAD5229015.1"/>
    </source>
</evidence>
<dbReference type="InterPro" id="IPR057475">
    <property type="entry name" value="CUT_C"/>
</dbReference>
<dbReference type="PROSITE" id="PS51034">
    <property type="entry name" value="ZP_2"/>
    <property type="match status" value="1"/>
</dbReference>
<proteinExistence type="predicted"/>
<dbReference type="EMBL" id="CAJFCW020000006">
    <property type="protein sequence ID" value="CAG9125514.1"/>
    <property type="molecule type" value="Genomic_DNA"/>
</dbReference>
<sequence length="170" mass="19226">MFSYCILVLLMVTSGTAKKGPADTPIDISKEHTPEAQCHFSVHEKAHDGPEVTGTNLHQELFYKIQCKSEKGYCLFVSNCTVSAGNEQPYEIIDNKGCTTEPSLFEHVKYLDDFTAGIYNPFPIRFRNQNSAVRFQCSTRLQLRETEGYCERPACTANDYSEAANFHKHD</sequence>
<dbReference type="PANTHER" id="PTHR22907">
    <property type="entry name" value="GH04558P"/>
    <property type="match status" value="1"/>
</dbReference>
<dbReference type="Proteomes" id="UP000783686">
    <property type="component" value="Unassembled WGS sequence"/>
</dbReference>
<evidence type="ECO:0000256" key="1">
    <source>
        <dbReference type="ARBA" id="ARBA00022729"/>
    </source>
</evidence>
<dbReference type="InterPro" id="IPR001507">
    <property type="entry name" value="ZP_dom"/>
</dbReference>
<dbReference type="PANTHER" id="PTHR22907:SF60">
    <property type="entry name" value="CUTICLIN-3"/>
    <property type="match status" value="1"/>
</dbReference>
<reference evidence="4" key="1">
    <citation type="submission" date="2020-09" db="EMBL/GenBank/DDBJ databases">
        <authorList>
            <person name="Kikuchi T."/>
        </authorList>
    </citation>
    <scope>NUCLEOTIDE SEQUENCE</scope>
    <source>
        <strain evidence="4">SH1</strain>
    </source>
</reference>
<comment type="caution">
    <text evidence="4">The sequence shown here is derived from an EMBL/GenBank/DDBJ whole genome shotgun (WGS) entry which is preliminary data.</text>
</comment>
<dbReference type="EMBL" id="CAJFDH010000006">
    <property type="protein sequence ID" value="CAD5229015.1"/>
    <property type="molecule type" value="Genomic_DNA"/>
</dbReference>
<gene>
    <name evidence="4" type="ORF">BOKJ2_LOCUS13074</name>
</gene>
<evidence type="ECO:0000259" key="3">
    <source>
        <dbReference type="PROSITE" id="PS51034"/>
    </source>
</evidence>
<feature type="chain" id="PRO_5035595126" description="ZP domain-containing protein" evidence="2">
    <location>
        <begin position="18"/>
        <end position="170"/>
    </location>
</feature>
<keyword evidence="1 2" id="KW-0732">Signal</keyword>
<dbReference type="AlphaFoldDB" id="A0A811LMR1"/>
<dbReference type="InterPro" id="IPR051962">
    <property type="entry name" value="Cuticlin"/>
</dbReference>
<evidence type="ECO:0000313" key="5">
    <source>
        <dbReference type="Proteomes" id="UP000614601"/>
    </source>
</evidence>
<accession>A0A811LMR1</accession>
<dbReference type="Pfam" id="PF25301">
    <property type="entry name" value="CUT_C"/>
    <property type="match status" value="1"/>
</dbReference>
<keyword evidence="5" id="KW-1185">Reference proteome</keyword>
<dbReference type="Proteomes" id="UP000614601">
    <property type="component" value="Unassembled WGS sequence"/>
</dbReference>
<organism evidence="4 5">
    <name type="scientific">Bursaphelenchus okinawaensis</name>
    <dbReference type="NCBI Taxonomy" id="465554"/>
    <lineage>
        <taxon>Eukaryota</taxon>
        <taxon>Metazoa</taxon>
        <taxon>Ecdysozoa</taxon>
        <taxon>Nematoda</taxon>
        <taxon>Chromadorea</taxon>
        <taxon>Rhabditida</taxon>
        <taxon>Tylenchina</taxon>
        <taxon>Tylenchomorpha</taxon>
        <taxon>Aphelenchoidea</taxon>
        <taxon>Aphelenchoididae</taxon>
        <taxon>Bursaphelenchus</taxon>
    </lineage>
</organism>
<feature type="domain" description="ZP" evidence="3">
    <location>
        <begin position="1"/>
        <end position="162"/>
    </location>
</feature>
<feature type="signal peptide" evidence="2">
    <location>
        <begin position="1"/>
        <end position="17"/>
    </location>
</feature>
<protein>
    <recommendedName>
        <fullName evidence="3">ZP domain-containing protein</fullName>
    </recommendedName>
</protein>
<evidence type="ECO:0000256" key="2">
    <source>
        <dbReference type="SAM" id="SignalP"/>
    </source>
</evidence>